<accession>A0A9P0F6Y2</accession>
<dbReference type="Pfam" id="PF12937">
    <property type="entry name" value="F-box-like"/>
    <property type="match status" value="1"/>
</dbReference>
<dbReference type="AlphaFoldDB" id="A0A9P0F6Y2"/>
<dbReference type="InterPro" id="IPR036047">
    <property type="entry name" value="F-box-like_dom_sf"/>
</dbReference>
<evidence type="ECO:0000259" key="1">
    <source>
        <dbReference type="PROSITE" id="PS50181"/>
    </source>
</evidence>
<keyword evidence="3" id="KW-1185">Reference proteome</keyword>
<reference evidence="2" key="1">
    <citation type="submission" date="2021-12" db="EMBL/GenBank/DDBJ databases">
        <authorList>
            <person name="King R."/>
        </authorList>
    </citation>
    <scope>NUCLEOTIDE SEQUENCE</scope>
</reference>
<dbReference type="Proteomes" id="UP001152759">
    <property type="component" value="Chromosome 6"/>
</dbReference>
<dbReference type="SUPFAM" id="SSF81383">
    <property type="entry name" value="F-box domain"/>
    <property type="match status" value="1"/>
</dbReference>
<name>A0A9P0F6Y2_BEMTA</name>
<dbReference type="SMART" id="SM00256">
    <property type="entry name" value="FBOX"/>
    <property type="match status" value="1"/>
</dbReference>
<organism evidence="2 3">
    <name type="scientific">Bemisia tabaci</name>
    <name type="common">Sweetpotato whitefly</name>
    <name type="synonym">Aleurodes tabaci</name>
    <dbReference type="NCBI Taxonomy" id="7038"/>
    <lineage>
        <taxon>Eukaryota</taxon>
        <taxon>Metazoa</taxon>
        <taxon>Ecdysozoa</taxon>
        <taxon>Arthropoda</taxon>
        <taxon>Hexapoda</taxon>
        <taxon>Insecta</taxon>
        <taxon>Pterygota</taxon>
        <taxon>Neoptera</taxon>
        <taxon>Paraneoptera</taxon>
        <taxon>Hemiptera</taxon>
        <taxon>Sternorrhyncha</taxon>
        <taxon>Aleyrodoidea</taxon>
        <taxon>Aleyrodidae</taxon>
        <taxon>Aleyrodinae</taxon>
        <taxon>Bemisia</taxon>
    </lineage>
</organism>
<evidence type="ECO:0000313" key="3">
    <source>
        <dbReference type="Proteomes" id="UP001152759"/>
    </source>
</evidence>
<gene>
    <name evidence="2" type="ORF">BEMITA_LOCUS10825</name>
</gene>
<dbReference type="Gene3D" id="1.20.1280.50">
    <property type="match status" value="1"/>
</dbReference>
<dbReference type="InterPro" id="IPR001810">
    <property type="entry name" value="F-box_dom"/>
</dbReference>
<feature type="domain" description="F-box" evidence="1">
    <location>
        <begin position="9"/>
        <end position="49"/>
    </location>
</feature>
<evidence type="ECO:0000313" key="2">
    <source>
        <dbReference type="EMBL" id="CAH0392292.1"/>
    </source>
</evidence>
<dbReference type="EMBL" id="OU963867">
    <property type="protein sequence ID" value="CAH0392292.1"/>
    <property type="molecule type" value="Genomic_DNA"/>
</dbReference>
<dbReference type="PROSITE" id="PS50181">
    <property type="entry name" value="FBOX"/>
    <property type="match status" value="1"/>
</dbReference>
<protein>
    <recommendedName>
        <fullName evidence="1">F-box domain-containing protein</fullName>
    </recommendedName>
</protein>
<dbReference type="CDD" id="cd09917">
    <property type="entry name" value="F-box_SF"/>
    <property type="match status" value="1"/>
</dbReference>
<sequence length="372" mass="42420">MCDTSREDPFKLEELPWHILDDIFARLEIRDLLKVGLVCKSWNSAVSQEISRRGPTPERALIPHTFGDRYKYPDPQVLNIFNMTHLSILFIGPCSTDRSLKNAERNILKRYSQHFDKNVIAVGVVNCFEDITHIKSCPGVLGQPDGILGLFLPKWCTLKIKIAYIATGNDYVSFFPKLLPDNRAEKSTFLIFARPSSGVDGLWLKIKQNLTPKTYALWGGTFDEDLRFMAPMDETRGGRGGTRPIHQARILGVNIYGSKMQSWSIVIDCKIREDELHKRLLRFRDVLELRRKTIGLACGPTHMYRDDSTGVNYHIERYAIMNAIWKIFPGIPFIGAFNDGEHGHFGVDSTSDDPNQEFSTPWSVSLLVMTFH</sequence>
<proteinExistence type="predicted"/>